<accession>A0ABR0DK23</accession>
<evidence type="ECO:0000313" key="2">
    <source>
        <dbReference type="EMBL" id="KAK4489589.1"/>
    </source>
</evidence>
<gene>
    <name evidence="2" type="ORF">RD792_005401</name>
</gene>
<dbReference type="PANTHER" id="PTHR11538">
    <property type="entry name" value="PHENYLALANYL-TRNA SYNTHETASE"/>
    <property type="match status" value="1"/>
</dbReference>
<organism evidence="2 3">
    <name type="scientific">Penstemon davidsonii</name>
    <dbReference type="NCBI Taxonomy" id="160366"/>
    <lineage>
        <taxon>Eukaryota</taxon>
        <taxon>Viridiplantae</taxon>
        <taxon>Streptophyta</taxon>
        <taxon>Embryophyta</taxon>
        <taxon>Tracheophyta</taxon>
        <taxon>Spermatophyta</taxon>
        <taxon>Magnoliopsida</taxon>
        <taxon>eudicotyledons</taxon>
        <taxon>Gunneridae</taxon>
        <taxon>Pentapetalae</taxon>
        <taxon>asterids</taxon>
        <taxon>lamiids</taxon>
        <taxon>Lamiales</taxon>
        <taxon>Plantaginaceae</taxon>
        <taxon>Cheloneae</taxon>
        <taxon>Penstemon</taxon>
    </lineage>
</organism>
<protein>
    <recommendedName>
        <fullName evidence="1">25S rRNA (uridine-N(3))-methyltransferase BMT5-like domain-containing protein</fullName>
    </recommendedName>
</protein>
<dbReference type="EMBL" id="JAYDYQ010001088">
    <property type="protein sequence ID" value="KAK4489589.1"/>
    <property type="molecule type" value="Genomic_DNA"/>
</dbReference>
<dbReference type="PANTHER" id="PTHR11538:SF103">
    <property type="entry name" value="DUF2431 DOMAIN PROTEIN"/>
    <property type="match status" value="1"/>
</dbReference>
<keyword evidence="3" id="KW-1185">Reference proteome</keyword>
<reference evidence="2 3" key="1">
    <citation type="journal article" date="2023" name="bioRxiv">
        <title>Genome report: Whole genome sequence and annotation of Penstemon davidsonii.</title>
        <authorList>
            <person name="Ostevik K.L."/>
            <person name="Alabady M."/>
            <person name="Zhang M."/>
            <person name="Rausher M.D."/>
        </authorList>
    </citation>
    <scope>NUCLEOTIDE SEQUENCE [LARGE SCALE GENOMIC DNA]</scope>
    <source>
        <strain evidence="2">DNT005</strain>
        <tissue evidence="2">Whole leaf</tissue>
    </source>
</reference>
<dbReference type="Proteomes" id="UP001291926">
    <property type="component" value="Unassembled WGS sequence"/>
</dbReference>
<proteinExistence type="predicted"/>
<name>A0ABR0DK23_9LAMI</name>
<evidence type="ECO:0000313" key="3">
    <source>
        <dbReference type="Proteomes" id="UP001291926"/>
    </source>
</evidence>
<feature type="domain" description="25S rRNA (uridine-N(3))-methyltransferase BMT5-like" evidence="1">
    <location>
        <begin position="16"/>
        <end position="198"/>
    </location>
</feature>
<comment type="caution">
    <text evidence="2">The sequence shown here is derived from an EMBL/GenBank/DDBJ whole genome shotgun (WGS) entry which is preliminary data.</text>
</comment>
<sequence length="242" mass="27645">MESKWIKHYSSDHRILLVGEGDFSFALSLATTFGDVSSIVATSLDSEAELAIRHPTAATNLVALKKMGCTIIHELDVRNMSEHPLLRLFDFSKLDSRKLPLVTNNKLFNRIVFNFPHAVSDFKELEENQTQLYKDIIQSFLRNARDILCGEVHVTTHKKGYPFGDWRINQKLGKEVTMKLVAKVPFSIADYPGYINRRGGDNNDTSNDTFPVGECSTFKFVNLLIYNSQKRTKREFDSDMYP</sequence>
<dbReference type="Pfam" id="PF10354">
    <property type="entry name" value="BMT5-like"/>
    <property type="match status" value="1"/>
</dbReference>
<evidence type="ECO:0000259" key="1">
    <source>
        <dbReference type="Pfam" id="PF10354"/>
    </source>
</evidence>
<dbReference type="InterPro" id="IPR019446">
    <property type="entry name" value="BMT5-like"/>
</dbReference>